<feature type="region of interest" description="Disordered" evidence="1">
    <location>
        <begin position="56"/>
        <end position="87"/>
    </location>
</feature>
<keyword evidence="3" id="KW-1185">Reference proteome</keyword>
<comment type="caution">
    <text evidence="2">The sequence shown here is derived from an EMBL/GenBank/DDBJ whole genome shotgun (WGS) entry which is preliminary data.</text>
</comment>
<feature type="compositionally biased region" description="Low complexity" evidence="1">
    <location>
        <begin position="496"/>
        <end position="514"/>
    </location>
</feature>
<name>A0ABN8CKQ2_9STRA</name>
<feature type="region of interest" description="Disordered" evidence="1">
    <location>
        <begin position="496"/>
        <end position="524"/>
    </location>
</feature>
<evidence type="ECO:0000313" key="2">
    <source>
        <dbReference type="EMBL" id="CAH0513622.1"/>
    </source>
</evidence>
<proteinExistence type="predicted"/>
<accession>A0ABN8CKQ2</accession>
<feature type="compositionally biased region" description="Basic and acidic residues" evidence="1">
    <location>
        <begin position="136"/>
        <end position="149"/>
    </location>
</feature>
<feature type="compositionally biased region" description="Polar residues" evidence="1">
    <location>
        <begin position="150"/>
        <end position="159"/>
    </location>
</feature>
<evidence type="ECO:0000313" key="3">
    <source>
        <dbReference type="Proteomes" id="UP001158986"/>
    </source>
</evidence>
<dbReference type="EMBL" id="CAKLCB010000016">
    <property type="protein sequence ID" value="CAH0513622.1"/>
    <property type="molecule type" value="Genomic_DNA"/>
</dbReference>
<organism evidence="2 3">
    <name type="scientific">Peronospora belbahrii</name>
    <dbReference type="NCBI Taxonomy" id="622444"/>
    <lineage>
        <taxon>Eukaryota</taxon>
        <taxon>Sar</taxon>
        <taxon>Stramenopiles</taxon>
        <taxon>Oomycota</taxon>
        <taxon>Peronosporomycetes</taxon>
        <taxon>Peronosporales</taxon>
        <taxon>Peronosporaceae</taxon>
        <taxon>Peronospora</taxon>
    </lineage>
</organism>
<evidence type="ECO:0008006" key="4">
    <source>
        <dbReference type="Google" id="ProtNLM"/>
    </source>
</evidence>
<sequence length="577" mass="61412">MESSAAASSLCAVLHHGKKRKYRENAFTAKVESGTLKVKITKRDQQCVNNAMDITTTSSTTKNRHDAARQAVSKSPPKPRPNRKHVPIFYEPQFRQPIKRKDVHNSSYDASLTHLASSTSDSAPFTMLKGASDLSDVKHESKSDSEKDVNTPSKTNSLIDRNDTDGLETLRNVLRSHLHSSASSGLHRLSLRDTQAVESTSSSEVLVDQNIGLTSALHQLASSSALYRSVLDELPKVTHVQPSTLYSAAAGNNSASLTTPATTTLAKTACTNHNWTHKSLENYQSDPLSTLQTAIDHARRASPVNESPNQQIDTYHEVGNSTGNARFYKLEPPIVSKTAHKKKNISTATSVSALPESQSLQSSLVGGGFQRPTPSKLVFNVGGDKVFAFTDDNAKDAATALGVPPDITPSFLFQNSLTSGGISVIDFSRMSDTSDSLTNLVNQASETNTKDTNGPPARPPTTQVNLDKQISITSLASKDSSIGRSISLAACCTPASTSGTVSTSSNTTTQDTMSNGTVDLGSPPGDPPAFTIGNSLMGGGIELQPAVANVSTHSFDWKLHRATSTTGEDATSSTDIT</sequence>
<gene>
    <name evidence="2" type="ORF">PBS001_LOCUS429</name>
</gene>
<feature type="region of interest" description="Disordered" evidence="1">
    <location>
        <begin position="136"/>
        <end position="162"/>
    </location>
</feature>
<protein>
    <recommendedName>
        <fullName evidence="4">MADS-box domain-containing protein</fullName>
    </recommendedName>
</protein>
<evidence type="ECO:0000256" key="1">
    <source>
        <dbReference type="SAM" id="MobiDB-lite"/>
    </source>
</evidence>
<dbReference type="Proteomes" id="UP001158986">
    <property type="component" value="Unassembled WGS sequence"/>
</dbReference>
<reference evidence="2 3" key="1">
    <citation type="submission" date="2021-11" db="EMBL/GenBank/DDBJ databases">
        <authorList>
            <person name="Islam A."/>
            <person name="Islam S."/>
            <person name="Flora M.S."/>
            <person name="Rahman M."/>
            <person name="Ziaur R.M."/>
            <person name="Epstein J.H."/>
            <person name="Hassan M."/>
            <person name="Klassen M."/>
            <person name="Woodard K."/>
            <person name="Webb A."/>
            <person name="Webby R.J."/>
            <person name="El Zowalaty M.E."/>
        </authorList>
    </citation>
    <scope>NUCLEOTIDE SEQUENCE [LARGE SCALE GENOMIC DNA]</scope>
    <source>
        <strain evidence="2">Pbs1</strain>
    </source>
</reference>